<gene>
    <name evidence="1" type="ORF">PROFUN_01315</name>
</gene>
<dbReference type="AlphaFoldDB" id="A0A2P6NZS6"/>
<evidence type="ECO:0000313" key="1">
    <source>
        <dbReference type="EMBL" id="PRP89452.1"/>
    </source>
</evidence>
<accession>A0A2P6NZS6</accession>
<comment type="caution">
    <text evidence="1">The sequence shown here is derived from an EMBL/GenBank/DDBJ whole genome shotgun (WGS) entry which is preliminary data.</text>
</comment>
<dbReference type="InParanoid" id="A0A2P6NZS6"/>
<protein>
    <submittedName>
        <fullName evidence="1">Uncharacterized protein</fullName>
    </submittedName>
</protein>
<evidence type="ECO:0000313" key="2">
    <source>
        <dbReference type="Proteomes" id="UP000241769"/>
    </source>
</evidence>
<dbReference type="EMBL" id="MDYQ01000003">
    <property type="protein sequence ID" value="PRP89452.1"/>
    <property type="molecule type" value="Genomic_DNA"/>
</dbReference>
<keyword evidence="2" id="KW-1185">Reference proteome</keyword>
<reference evidence="1 2" key="1">
    <citation type="journal article" date="2018" name="Genome Biol. Evol.">
        <title>Multiple Roots of Fruiting Body Formation in Amoebozoa.</title>
        <authorList>
            <person name="Hillmann F."/>
            <person name="Forbes G."/>
            <person name="Novohradska S."/>
            <person name="Ferling I."/>
            <person name="Riege K."/>
            <person name="Groth M."/>
            <person name="Westermann M."/>
            <person name="Marz M."/>
            <person name="Spaller T."/>
            <person name="Winckler T."/>
            <person name="Schaap P."/>
            <person name="Glockner G."/>
        </authorList>
    </citation>
    <scope>NUCLEOTIDE SEQUENCE [LARGE SCALE GENOMIC DNA]</scope>
    <source>
        <strain evidence="1 2">Jena</strain>
    </source>
</reference>
<name>A0A2P6NZS6_9EUKA</name>
<proteinExistence type="predicted"/>
<organism evidence="1 2">
    <name type="scientific">Planoprotostelium fungivorum</name>
    <dbReference type="NCBI Taxonomy" id="1890364"/>
    <lineage>
        <taxon>Eukaryota</taxon>
        <taxon>Amoebozoa</taxon>
        <taxon>Evosea</taxon>
        <taxon>Variosea</taxon>
        <taxon>Cavosteliida</taxon>
        <taxon>Cavosteliaceae</taxon>
        <taxon>Planoprotostelium</taxon>
    </lineage>
</organism>
<sequence>MNSFRGCPLLRGFGLLAVSVRFFDEISWSPVRRLLTYRFCYSGIISHSSSPVNHLPSLMNPGLHHLDQRQLCKPRCASQTQTLLS</sequence>
<dbReference type="Proteomes" id="UP000241769">
    <property type="component" value="Unassembled WGS sequence"/>
</dbReference>